<dbReference type="EMBL" id="JALNUB010000001">
    <property type="protein sequence ID" value="MCK8140340.1"/>
    <property type="molecule type" value="Genomic_DNA"/>
</dbReference>
<keyword evidence="1" id="KW-1133">Transmembrane helix</keyword>
<evidence type="ECO:0000313" key="3">
    <source>
        <dbReference type="Proteomes" id="UP001139260"/>
    </source>
</evidence>
<feature type="transmembrane region" description="Helical" evidence="1">
    <location>
        <begin position="112"/>
        <end position="138"/>
    </location>
</feature>
<name>A0A9X1XMH2_9FLAO</name>
<dbReference type="RefSeq" id="WP_188049132.1">
    <property type="nucleotide sequence ID" value="NZ_JALNUB010000001.1"/>
</dbReference>
<evidence type="ECO:0000256" key="1">
    <source>
        <dbReference type="SAM" id="Phobius"/>
    </source>
</evidence>
<evidence type="ECO:0008006" key="4">
    <source>
        <dbReference type="Google" id="ProtNLM"/>
    </source>
</evidence>
<feature type="transmembrane region" description="Helical" evidence="1">
    <location>
        <begin position="69"/>
        <end position="90"/>
    </location>
</feature>
<comment type="caution">
    <text evidence="2">The sequence shown here is derived from an EMBL/GenBank/DDBJ whole genome shotgun (WGS) entry which is preliminary data.</text>
</comment>
<feature type="transmembrane region" description="Helical" evidence="1">
    <location>
        <begin position="7"/>
        <end position="24"/>
    </location>
</feature>
<keyword evidence="3" id="KW-1185">Reference proteome</keyword>
<gene>
    <name evidence="2" type="ORF">MW871_00395</name>
</gene>
<dbReference type="Proteomes" id="UP001139260">
    <property type="component" value="Unassembled WGS sequence"/>
</dbReference>
<accession>A0A9X1XMH2</accession>
<dbReference type="AlphaFoldDB" id="A0A9X1XMH2"/>
<organism evidence="2 3">
    <name type="scientific">Flavobacterium pygoscelis</name>
    <dbReference type="NCBI Taxonomy" id="2893176"/>
    <lineage>
        <taxon>Bacteria</taxon>
        <taxon>Pseudomonadati</taxon>
        <taxon>Bacteroidota</taxon>
        <taxon>Flavobacteriia</taxon>
        <taxon>Flavobacteriales</taxon>
        <taxon>Flavobacteriaceae</taxon>
        <taxon>Flavobacterium</taxon>
    </lineage>
</organism>
<reference evidence="2" key="1">
    <citation type="submission" date="2022-04" db="EMBL/GenBank/DDBJ databases">
        <title>Flavobacterium pygoscelis sp. nov. isolated from Chinstrap chick (Pygoscelis antarcticus).</title>
        <authorList>
            <person name="Irgang R."/>
            <person name="Poblete-Morales M."/>
            <person name="Avendano-Herrera R."/>
        </authorList>
    </citation>
    <scope>NUCLEOTIDE SEQUENCE</scope>
    <source>
        <strain evidence="2">I-SCBP12n</strain>
    </source>
</reference>
<protein>
    <recommendedName>
        <fullName evidence="4">DUF4199 domain-containing protein</fullName>
    </recommendedName>
</protein>
<evidence type="ECO:0000313" key="2">
    <source>
        <dbReference type="EMBL" id="MCK8140340.1"/>
    </source>
</evidence>
<sequence length="151" mass="16847">MKIPKELVNGWIIVLGIGLYFLVMELLGLADIYLLRVFNVLFIFYGTNRTLKANFIEGKKSLGSNGMSALLTAIIGVFLSVVALISYSYFKGGDEYIATLSKTFLFGGEPSIMTYSISLLFEGFSSAVIVTFILMLLWDTRYRSDKHSVKV</sequence>
<keyword evidence="1" id="KW-0812">Transmembrane</keyword>
<feature type="transmembrane region" description="Helical" evidence="1">
    <location>
        <begin position="30"/>
        <end position="48"/>
    </location>
</feature>
<keyword evidence="1" id="KW-0472">Membrane</keyword>
<proteinExistence type="predicted"/>